<keyword evidence="1" id="KW-1133">Transmembrane helix</keyword>
<feature type="transmembrane region" description="Helical" evidence="1">
    <location>
        <begin position="123"/>
        <end position="141"/>
    </location>
</feature>
<gene>
    <name evidence="2" type="ORF">VB776_05425</name>
</gene>
<comment type="caution">
    <text evidence="2">The sequence shown here is derived from an EMBL/GenBank/DDBJ whole genome shotgun (WGS) entry which is preliminary data.</text>
</comment>
<feature type="transmembrane region" description="Helical" evidence="1">
    <location>
        <begin position="180"/>
        <end position="200"/>
    </location>
</feature>
<proteinExistence type="predicted"/>
<keyword evidence="1" id="KW-0812">Transmembrane</keyword>
<feature type="transmembrane region" description="Helical" evidence="1">
    <location>
        <begin position="235"/>
        <end position="257"/>
    </location>
</feature>
<evidence type="ECO:0000256" key="1">
    <source>
        <dbReference type="SAM" id="Phobius"/>
    </source>
</evidence>
<evidence type="ECO:0008006" key="4">
    <source>
        <dbReference type="Google" id="ProtNLM"/>
    </source>
</evidence>
<evidence type="ECO:0000313" key="3">
    <source>
        <dbReference type="Proteomes" id="UP001303899"/>
    </source>
</evidence>
<keyword evidence="1" id="KW-0472">Membrane</keyword>
<keyword evidence="3" id="KW-1185">Reference proteome</keyword>
<dbReference type="RefSeq" id="WP_323326779.1">
    <property type="nucleotide sequence ID" value="NZ_JAYGIL010000005.1"/>
</dbReference>
<dbReference type="Proteomes" id="UP001303899">
    <property type="component" value="Unassembled WGS sequence"/>
</dbReference>
<organism evidence="2 3">
    <name type="scientific">Arcicella gelida</name>
    <dbReference type="NCBI Taxonomy" id="2984195"/>
    <lineage>
        <taxon>Bacteria</taxon>
        <taxon>Pseudomonadati</taxon>
        <taxon>Bacteroidota</taxon>
        <taxon>Cytophagia</taxon>
        <taxon>Cytophagales</taxon>
        <taxon>Flectobacillaceae</taxon>
        <taxon>Arcicella</taxon>
    </lineage>
</organism>
<feature type="transmembrane region" description="Helical" evidence="1">
    <location>
        <begin position="147"/>
        <end position="168"/>
    </location>
</feature>
<name>A0ABU5S1I5_9BACT</name>
<dbReference type="EMBL" id="JAYGIL010000005">
    <property type="protein sequence ID" value="MEA5402342.1"/>
    <property type="molecule type" value="Genomic_DNA"/>
</dbReference>
<protein>
    <recommendedName>
        <fullName evidence="4">DUF4153 domain-containing protein</fullName>
    </recommendedName>
</protein>
<accession>A0ABU5S1I5</accession>
<evidence type="ECO:0000313" key="2">
    <source>
        <dbReference type="EMBL" id="MEA5402342.1"/>
    </source>
</evidence>
<feature type="transmembrane region" description="Helical" evidence="1">
    <location>
        <begin position="52"/>
        <end position="78"/>
    </location>
</feature>
<feature type="transmembrane region" description="Helical" evidence="1">
    <location>
        <begin position="84"/>
        <end position="102"/>
    </location>
</feature>
<sequence>MALVPISILLFSPLTHENALWAMASLQNYTVVLFMVFAIYSITQNKINMSIIFFALSLSTSASSMILAPVGFVLFLLQRENKNAFYWLIVSIIAVFLYYANYTQPDYYPDKSVILERLKHPKELIAIIAMPSLLIEPIFSQQKVNTALNYAFGALIFSCYIFFGIEVLRTYFKKEKTTKLFLFGITSICLAIIVLTFFLRNGKQESRYMIYPLLLTACTYLYLFSKIKDLAKNTILIKTFVGVSVAFSFVFMAYTYAISLSKFANKRMEMQVFSANFELNNRYFFFRNDSTRTFDDHETMQPVLLSKLPIKFPSGLHGFRKGDMKFINDVMAVSLKQGVCRFTPETDPLIKKMLVEAPFEKNSQSPKALFEFPFFIVRNPTSFSYHDFDENVFVLFRSEKYNILFPVSKKASSIKNILKKGDLIENNFEEKIHYATLPNAKYDIYLFSFYNNEVKILSASHYGLNISSTTIN</sequence>
<feature type="transmembrane region" description="Helical" evidence="1">
    <location>
        <begin position="20"/>
        <end position="40"/>
    </location>
</feature>
<reference evidence="2 3" key="1">
    <citation type="submission" date="2023-12" db="EMBL/GenBank/DDBJ databases">
        <title>Novel species of the genus Arcicella isolated from rivers.</title>
        <authorList>
            <person name="Lu H."/>
        </authorList>
    </citation>
    <scope>NUCLEOTIDE SEQUENCE [LARGE SCALE GENOMIC DNA]</scope>
    <source>
        <strain evidence="2 3">DC2W</strain>
    </source>
</reference>
<feature type="transmembrane region" description="Helical" evidence="1">
    <location>
        <begin position="206"/>
        <end position="223"/>
    </location>
</feature>